<dbReference type="GO" id="GO:0005737">
    <property type="term" value="C:cytoplasm"/>
    <property type="evidence" value="ECO:0007669"/>
    <property type="project" value="UniProtKB-SubCell"/>
</dbReference>
<evidence type="ECO:0000256" key="3">
    <source>
        <dbReference type="ARBA" id="ARBA00022737"/>
    </source>
</evidence>
<feature type="compositionally biased region" description="Polar residues" evidence="4">
    <location>
        <begin position="62"/>
        <end position="99"/>
    </location>
</feature>
<feature type="region of interest" description="Disordered" evidence="4">
    <location>
        <begin position="39"/>
        <end position="101"/>
    </location>
</feature>
<dbReference type="OrthoDB" id="120976at2759"/>
<name>A0A913X0L8_EXADI</name>
<dbReference type="AlphaFoldDB" id="A0A913X0L8"/>
<dbReference type="PROSITE" id="PS50837">
    <property type="entry name" value="NACHT"/>
    <property type="match status" value="1"/>
</dbReference>
<protein>
    <recommendedName>
        <fullName evidence="5">NACHT domain-containing protein</fullName>
    </recommendedName>
</protein>
<proteinExistence type="predicted"/>
<dbReference type="Gene3D" id="3.40.50.300">
    <property type="entry name" value="P-loop containing nucleotide triphosphate hydrolases"/>
    <property type="match status" value="1"/>
</dbReference>
<evidence type="ECO:0000259" key="5">
    <source>
        <dbReference type="PROSITE" id="PS50837"/>
    </source>
</evidence>
<keyword evidence="3" id="KW-0677">Repeat</keyword>
<keyword evidence="2" id="KW-0963">Cytoplasm</keyword>
<evidence type="ECO:0000256" key="1">
    <source>
        <dbReference type="ARBA" id="ARBA00004496"/>
    </source>
</evidence>
<dbReference type="InterPro" id="IPR050637">
    <property type="entry name" value="NLRP_innate_immun_reg"/>
</dbReference>
<dbReference type="RefSeq" id="XP_020897036.1">
    <property type="nucleotide sequence ID" value="XM_021041377.1"/>
</dbReference>
<dbReference type="PANTHER" id="PTHR45690:SF19">
    <property type="entry name" value="NACHT, LRR AND PYD DOMAINS-CONTAINING PROTEIN 3"/>
    <property type="match status" value="1"/>
</dbReference>
<dbReference type="InterPro" id="IPR027417">
    <property type="entry name" value="P-loop_NTPase"/>
</dbReference>
<evidence type="ECO:0000256" key="4">
    <source>
        <dbReference type="SAM" id="MobiDB-lite"/>
    </source>
</evidence>
<sequence length="398" mass="45259">LSLIRHCASQDTDILQGIDTICNKLDDLKKGLEELKQEQQQGQEAIKQGQSGLQKGQEDIKQGQSGLQQGQEDIKQGQSGLQQGQEDIKQGQSGLQQGQEAIKQGQKEILKGIQDLHKPSPSSSADVDLYSIKLKEAITMQTDLLPRRIDQSRLPLKTDDIFTNLTVYQGKQKSLHEKAEKSQCARKTVTEITEIFVSGENEEENPKSILISGEPGIGKTLFSHKIVRDWSTDCISIPNIKFTYLITFRQLVMLGNKELTLRELLNRSPLLNERTMIDEKVMTHIAQHSDQLFIIFDGYDEYKDHNELLGDFEKQFENDTKTKMPVAALISKVIQRKILRDSVIIITSRPGEADELDKKLHFNRCVEITGFSEEQVLQYVEKYFNSKPEEVKKMAMEK</sequence>
<reference evidence="6" key="1">
    <citation type="submission" date="2022-11" db="UniProtKB">
        <authorList>
            <consortium name="EnsemblMetazoa"/>
        </authorList>
    </citation>
    <scope>IDENTIFICATION</scope>
</reference>
<dbReference type="Proteomes" id="UP000887567">
    <property type="component" value="Unplaced"/>
</dbReference>
<comment type="subcellular location">
    <subcellularLocation>
        <location evidence="1">Cytoplasm</location>
    </subcellularLocation>
</comment>
<evidence type="ECO:0000313" key="6">
    <source>
        <dbReference type="EnsemblMetazoa" id="XP_020897036.1"/>
    </source>
</evidence>
<dbReference type="GeneID" id="110235900"/>
<keyword evidence="7" id="KW-1185">Reference proteome</keyword>
<evidence type="ECO:0000256" key="2">
    <source>
        <dbReference type="ARBA" id="ARBA00022490"/>
    </source>
</evidence>
<dbReference type="Pfam" id="PF05729">
    <property type="entry name" value="NACHT"/>
    <property type="match status" value="1"/>
</dbReference>
<dbReference type="OMA" id="IDTICNK"/>
<evidence type="ECO:0000313" key="7">
    <source>
        <dbReference type="Proteomes" id="UP000887567"/>
    </source>
</evidence>
<feature type="domain" description="NACHT" evidence="5">
    <location>
        <begin position="207"/>
        <end position="351"/>
    </location>
</feature>
<dbReference type="PANTHER" id="PTHR45690">
    <property type="entry name" value="NACHT, LRR AND PYD DOMAINS-CONTAINING PROTEIN 12"/>
    <property type="match status" value="1"/>
</dbReference>
<dbReference type="EnsemblMetazoa" id="XM_021041377.1">
    <property type="protein sequence ID" value="XP_020897036.1"/>
    <property type="gene ID" value="LOC110235900"/>
</dbReference>
<dbReference type="SUPFAM" id="SSF52540">
    <property type="entry name" value="P-loop containing nucleoside triphosphate hydrolases"/>
    <property type="match status" value="1"/>
</dbReference>
<dbReference type="KEGG" id="epa:110235900"/>
<accession>A0A913X0L8</accession>
<dbReference type="InterPro" id="IPR007111">
    <property type="entry name" value="NACHT_NTPase"/>
</dbReference>
<organism evidence="6 7">
    <name type="scientific">Exaiptasia diaphana</name>
    <name type="common">Tropical sea anemone</name>
    <name type="synonym">Aiptasia pulchella</name>
    <dbReference type="NCBI Taxonomy" id="2652724"/>
    <lineage>
        <taxon>Eukaryota</taxon>
        <taxon>Metazoa</taxon>
        <taxon>Cnidaria</taxon>
        <taxon>Anthozoa</taxon>
        <taxon>Hexacorallia</taxon>
        <taxon>Actiniaria</taxon>
        <taxon>Aiptasiidae</taxon>
        <taxon>Exaiptasia</taxon>
    </lineage>
</organism>